<name>A0A812JWR5_9DINO</name>
<sequence length="176" mass="19976">MSESYQEEFVEMVIRGLAGPPLMTRSFPESTKIRAVKKALKDAKPDWKWSHIQLAAGDQICNNFHSLYRLAKDGKLEVTATAMQSLEAIEVWCHEVMEHAFNEPLEMGEYADVPLERLPLDELANTHLNMLLRENFGNHLPQPLYCPNDTIKSVAEEIHRSICAERDRDGSTQAAP</sequence>
<keyword evidence="2" id="KW-1185">Reference proteome</keyword>
<comment type="caution">
    <text evidence="1">The sequence shown here is derived from an EMBL/GenBank/DDBJ whole genome shotgun (WGS) entry which is preliminary data.</text>
</comment>
<dbReference type="OrthoDB" id="10497089at2759"/>
<proteinExistence type="predicted"/>
<accession>A0A812JWR5</accession>
<protein>
    <submittedName>
        <fullName evidence="1">Uncharacterized protein</fullName>
    </submittedName>
</protein>
<reference evidence="1" key="1">
    <citation type="submission" date="2021-02" db="EMBL/GenBank/DDBJ databases">
        <authorList>
            <person name="Dougan E. K."/>
            <person name="Rhodes N."/>
            <person name="Thang M."/>
            <person name="Chan C."/>
        </authorList>
    </citation>
    <scope>NUCLEOTIDE SEQUENCE</scope>
</reference>
<evidence type="ECO:0000313" key="2">
    <source>
        <dbReference type="Proteomes" id="UP000604046"/>
    </source>
</evidence>
<evidence type="ECO:0000313" key="1">
    <source>
        <dbReference type="EMBL" id="CAE7210539.1"/>
    </source>
</evidence>
<dbReference type="AlphaFoldDB" id="A0A812JWR5"/>
<dbReference type="Proteomes" id="UP000604046">
    <property type="component" value="Unassembled WGS sequence"/>
</dbReference>
<gene>
    <name evidence="1" type="ORF">SNAT2548_LOCUS7023</name>
</gene>
<organism evidence="1 2">
    <name type="scientific">Symbiodinium natans</name>
    <dbReference type="NCBI Taxonomy" id="878477"/>
    <lineage>
        <taxon>Eukaryota</taxon>
        <taxon>Sar</taxon>
        <taxon>Alveolata</taxon>
        <taxon>Dinophyceae</taxon>
        <taxon>Suessiales</taxon>
        <taxon>Symbiodiniaceae</taxon>
        <taxon>Symbiodinium</taxon>
    </lineage>
</organism>
<dbReference type="EMBL" id="CAJNDS010000480">
    <property type="protein sequence ID" value="CAE7210539.1"/>
    <property type="molecule type" value="Genomic_DNA"/>
</dbReference>